<evidence type="ECO:0000313" key="3">
    <source>
        <dbReference type="Proteomes" id="UP001165080"/>
    </source>
</evidence>
<evidence type="ECO:0008006" key="4">
    <source>
        <dbReference type="Google" id="ProtNLM"/>
    </source>
</evidence>
<evidence type="ECO:0000256" key="1">
    <source>
        <dbReference type="SAM" id="MobiDB-lite"/>
    </source>
</evidence>
<dbReference type="InterPro" id="IPR008533">
    <property type="entry name" value="DUF815"/>
</dbReference>
<evidence type="ECO:0000313" key="2">
    <source>
        <dbReference type="EMBL" id="GLC51367.1"/>
    </source>
</evidence>
<dbReference type="EMBL" id="BRXU01000004">
    <property type="protein sequence ID" value="GLC51367.1"/>
    <property type="molecule type" value="Genomic_DNA"/>
</dbReference>
<proteinExistence type="predicted"/>
<feature type="region of interest" description="Disordered" evidence="1">
    <location>
        <begin position="1"/>
        <end position="31"/>
    </location>
</feature>
<dbReference type="AlphaFoldDB" id="A0A9W6BGU6"/>
<reference evidence="2 3" key="1">
    <citation type="journal article" date="2023" name="Commun. Biol.">
        <title>Reorganization of the ancestral sex-determining regions during the evolution of trioecy in Pleodorina starrii.</title>
        <authorList>
            <person name="Takahashi K."/>
            <person name="Suzuki S."/>
            <person name="Kawai-Toyooka H."/>
            <person name="Yamamoto K."/>
            <person name="Hamaji T."/>
            <person name="Ootsuki R."/>
            <person name="Yamaguchi H."/>
            <person name="Kawachi M."/>
            <person name="Higashiyama T."/>
            <person name="Nozaki H."/>
        </authorList>
    </citation>
    <scope>NUCLEOTIDE SEQUENCE [LARGE SCALE GENOMIC DNA]</scope>
    <source>
        <strain evidence="2 3">NIES-4479</strain>
    </source>
</reference>
<name>A0A9W6BGU6_9CHLO</name>
<dbReference type="PANTHER" id="PTHR42935:SF1">
    <property type="entry name" value="SLR0930 PROTEIN"/>
    <property type="match status" value="1"/>
</dbReference>
<dbReference type="SUPFAM" id="SSF52540">
    <property type="entry name" value="P-loop containing nucleoside triphosphate hydrolases"/>
    <property type="match status" value="1"/>
</dbReference>
<gene>
    <name evidence="2" type="primary">PLEST004662</name>
    <name evidence="2" type="ORF">PLESTB_000494700</name>
</gene>
<comment type="caution">
    <text evidence="2">The sequence shown here is derived from an EMBL/GenBank/DDBJ whole genome shotgun (WGS) entry which is preliminary data.</text>
</comment>
<sequence length="506" mass="53819">MRHAVMNRSSLLQRQRTVGTLPRPRPSSKPRALRRQALLVKAIGFDFGDDDSSSSRAPPAKRSSKINSLGALAASLLVYGHVVKGAVGEAYLQALATTQKYQASNKEVLAAYGRFYNLLLTAGYDSWQDYVLDQILLGRDNAFARAAAQGTLDDDAPVLRAVAYDLDVLQELALPLPQVAELIADAAPLGGPYWLEAASSVSIKSKKKKHQGASASPAVAIDPESRPPYICRPPGDAELSAWKSSLSGKEAWSEGVGLLRQYYRLHGFGITSRNSTLRWTKGAFEEGVDAAATTTAASSSPPLAPLPSLESQRAALESNTLRHCEGATAHHVLLAGPSGSGKSALLWDYTLESGRERGLRLVDVGGAEVGNILEAARGCGRYPRLRFVLVADHVDFPLRGSAAADLMSGLAGGGPSGWPGNTLLYMGANSSSTLSYDPVVSRFGLILTTKELSEEDFGATLRSVAGEDAAKLSDDDVAYAADWARKQSGGLSVRSAVHYVRRARTG</sequence>
<dbReference type="Proteomes" id="UP001165080">
    <property type="component" value="Unassembled WGS sequence"/>
</dbReference>
<accession>A0A9W6BGU6</accession>
<keyword evidence="3" id="KW-1185">Reference proteome</keyword>
<dbReference type="PANTHER" id="PTHR42935">
    <property type="entry name" value="SLR0930 PROTEIN"/>
    <property type="match status" value="1"/>
</dbReference>
<dbReference type="Pfam" id="PF05673">
    <property type="entry name" value="DUF815"/>
    <property type="match status" value="1"/>
</dbReference>
<organism evidence="2 3">
    <name type="scientific">Pleodorina starrii</name>
    <dbReference type="NCBI Taxonomy" id="330485"/>
    <lineage>
        <taxon>Eukaryota</taxon>
        <taxon>Viridiplantae</taxon>
        <taxon>Chlorophyta</taxon>
        <taxon>core chlorophytes</taxon>
        <taxon>Chlorophyceae</taxon>
        <taxon>CS clade</taxon>
        <taxon>Chlamydomonadales</taxon>
        <taxon>Volvocaceae</taxon>
        <taxon>Pleodorina</taxon>
    </lineage>
</organism>
<feature type="compositionally biased region" description="Polar residues" evidence="1">
    <location>
        <begin position="7"/>
        <end position="18"/>
    </location>
</feature>
<protein>
    <recommendedName>
        <fullName evidence="4">AAA+ ATPase domain-containing protein</fullName>
    </recommendedName>
</protein>
<dbReference type="InterPro" id="IPR027417">
    <property type="entry name" value="P-loop_NTPase"/>
</dbReference>